<evidence type="ECO:0000256" key="1">
    <source>
        <dbReference type="SAM" id="MobiDB-lite"/>
    </source>
</evidence>
<feature type="transmembrane region" description="Helical" evidence="2">
    <location>
        <begin position="20"/>
        <end position="44"/>
    </location>
</feature>
<evidence type="ECO:0000313" key="5">
    <source>
        <dbReference type="Proteomes" id="UP000292702"/>
    </source>
</evidence>
<feature type="domain" description="DUF6533" evidence="3">
    <location>
        <begin position="19"/>
        <end position="64"/>
    </location>
</feature>
<dbReference type="Pfam" id="PF20151">
    <property type="entry name" value="DUF6533"/>
    <property type="match status" value="1"/>
</dbReference>
<evidence type="ECO:0000259" key="3">
    <source>
        <dbReference type="Pfam" id="PF20151"/>
    </source>
</evidence>
<gene>
    <name evidence="4" type="ORF">EIP91_011497</name>
</gene>
<keyword evidence="2" id="KW-1133">Transmembrane helix</keyword>
<evidence type="ECO:0000313" key="4">
    <source>
        <dbReference type="EMBL" id="TCD68132.1"/>
    </source>
</evidence>
<comment type="caution">
    <text evidence="4">The sequence shown here is derived from an EMBL/GenBank/DDBJ whole genome shotgun (WGS) entry which is preliminary data.</text>
</comment>
<feature type="region of interest" description="Disordered" evidence="1">
    <location>
        <begin position="778"/>
        <end position="798"/>
    </location>
</feature>
<feature type="transmembrane region" description="Helical" evidence="2">
    <location>
        <begin position="162"/>
        <end position="186"/>
    </location>
</feature>
<keyword evidence="2" id="KW-0812">Transmembrane</keyword>
<dbReference type="Proteomes" id="UP000292702">
    <property type="component" value="Unassembled WGS sequence"/>
</dbReference>
<dbReference type="EMBL" id="RWJN01000075">
    <property type="protein sequence ID" value="TCD68132.1"/>
    <property type="molecule type" value="Genomic_DNA"/>
</dbReference>
<protein>
    <recommendedName>
        <fullName evidence="3">DUF6533 domain-containing protein</fullName>
    </recommendedName>
</protein>
<dbReference type="AlphaFoldDB" id="A0A4R0RLT3"/>
<dbReference type="OrthoDB" id="2686513at2759"/>
<keyword evidence="5" id="KW-1185">Reference proteome</keyword>
<feature type="transmembrane region" description="Helical" evidence="2">
    <location>
        <begin position="122"/>
        <end position="142"/>
    </location>
</feature>
<feature type="transmembrane region" description="Helical" evidence="2">
    <location>
        <begin position="56"/>
        <end position="78"/>
    </location>
</feature>
<feature type="transmembrane region" description="Helical" evidence="2">
    <location>
        <begin position="90"/>
        <end position="110"/>
    </location>
</feature>
<evidence type="ECO:0000256" key="2">
    <source>
        <dbReference type="SAM" id="Phobius"/>
    </source>
</evidence>
<dbReference type="InterPro" id="IPR045340">
    <property type="entry name" value="DUF6533"/>
</dbReference>
<keyword evidence="2" id="KW-0472">Membrane</keyword>
<accession>A0A4R0RLT3</accession>
<reference evidence="4 5" key="1">
    <citation type="submission" date="2018-11" db="EMBL/GenBank/DDBJ databases">
        <title>Genome assembly of Steccherinum ochraceum LE-BIN_3174, the white-rot fungus of the Steccherinaceae family (The Residual Polyporoid clade, Polyporales, Basidiomycota).</title>
        <authorList>
            <person name="Fedorova T.V."/>
            <person name="Glazunova O.A."/>
            <person name="Landesman E.O."/>
            <person name="Moiseenko K.V."/>
            <person name="Psurtseva N.V."/>
            <person name="Savinova O.S."/>
            <person name="Shakhova N.V."/>
            <person name="Tyazhelova T.V."/>
            <person name="Vasina D.V."/>
        </authorList>
    </citation>
    <scope>NUCLEOTIDE SEQUENCE [LARGE SCALE GENOMIC DNA]</scope>
    <source>
        <strain evidence="4 5">LE-BIN_3174</strain>
    </source>
</reference>
<proteinExistence type="predicted"/>
<feature type="transmembrane region" description="Helical" evidence="2">
    <location>
        <begin position="207"/>
        <end position="227"/>
    </location>
</feature>
<name>A0A4R0RLT3_9APHY</name>
<organism evidence="4 5">
    <name type="scientific">Steccherinum ochraceum</name>
    <dbReference type="NCBI Taxonomy" id="92696"/>
    <lineage>
        <taxon>Eukaryota</taxon>
        <taxon>Fungi</taxon>
        <taxon>Dikarya</taxon>
        <taxon>Basidiomycota</taxon>
        <taxon>Agaricomycotina</taxon>
        <taxon>Agaricomycetes</taxon>
        <taxon>Polyporales</taxon>
        <taxon>Steccherinaceae</taxon>
        <taxon>Steccherinum</taxon>
    </lineage>
</organism>
<sequence length="798" mass="90673">MDSFSDEKIGISGVYGQGYLHLLGITILYYDFLLTLPMEVTYVWRKRNPFSSSWVFLLNRYFSVLVNIATTAGNFVTFKSLKSCQCEDYILFHQLSIVVAQFIASCVLATRTYALWNKERRVLVFLVVLGVVVCGLDGWALTGQMSHASGEFGCHVSLSKTTAIHIAVAWWCLFVVDSTILALTLYRSYKEAFRNNVGLVHLIVRDGAIYYAVMACANFANVVTFYIKVLDSSSTRWSFNYGQQYIRARFLLSLRYHQLVMFYNASPVGRGLPGQPQIDPNTRALWPTALPALPSLAAVREQAAELKRYQDEHSIRAPEAAGWYQRLPTLFLFSLLVTPNDVPLDVVEAVMFAWRMVIQLMDEPPSLVLIQSIGMCGIRMTEKNEFILLTISRQKLIMCAMREDVNVPEDALDVIEPMIFEHGMRLQHGRPSYLNKPWRDELEVYAQYADALVFANRFDEKTKTLIENLMETARDDSLPSYSHPKEMRTDLVISCQINLSLVMSQMRGSPQDATKQRRYTEWVANHFRAKRWQRERLASYVKRPGQPEHPVAVALGPEWFGETQPTRREEKAAVAKYCHTSSALLLKILPEGGLERTQTHVSSSERQTRVQEVKATNPTKARILDDYEKWSRTGSFAKDFAPIHALGLHRDPNRGRTRIFIMQVQHNPNPDAAAKAKFRVVQCGVFMIEDVLGHIRKGPEGSADAEGRAETRKFVEEALEQSDKLSRVKGIVVKGCFPYFTYTFGEVIGSSLQAHSIDEDYTRITTYDADWRKLVNPDGEPPGLYKPPTGAQDVENVY</sequence>